<evidence type="ECO:0000256" key="5">
    <source>
        <dbReference type="ARBA" id="ARBA00023136"/>
    </source>
</evidence>
<feature type="domain" description="VTT" evidence="7">
    <location>
        <begin position="71"/>
        <end position="184"/>
    </location>
</feature>
<dbReference type="Pfam" id="PF09335">
    <property type="entry name" value="VTT_dom"/>
    <property type="match status" value="1"/>
</dbReference>
<dbReference type="InterPro" id="IPR015414">
    <property type="entry name" value="TMEM64"/>
</dbReference>
<dbReference type="RefSeq" id="WP_078685866.1">
    <property type="nucleotide sequence ID" value="NZ_FUYA01000010.1"/>
</dbReference>
<feature type="transmembrane region" description="Helical" evidence="6">
    <location>
        <begin position="192"/>
        <end position="213"/>
    </location>
</feature>
<evidence type="ECO:0000313" key="9">
    <source>
        <dbReference type="Proteomes" id="UP000189733"/>
    </source>
</evidence>
<organism evidence="8 9">
    <name type="scientific">Desulfobaculum bizertense DSM 18034</name>
    <dbReference type="NCBI Taxonomy" id="1121442"/>
    <lineage>
        <taxon>Bacteria</taxon>
        <taxon>Pseudomonadati</taxon>
        <taxon>Thermodesulfobacteriota</taxon>
        <taxon>Desulfovibrionia</taxon>
        <taxon>Desulfovibrionales</taxon>
        <taxon>Desulfovibrionaceae</taxon>
        <taxon>Desulfobaculum</taxon>
    </lineage>
</organism>
<dbReference type="AlphaFoldDB" id="A0A1T4WRT3"/>
<comment type="similarity">
    <text evidence="6">Belongs to the TVP38/TMEM64 family.</text>
</comment>
<sequence>MKKGKVFLVLVLAALVASYFVFDLGRFLSLDYIKAQQEAFRGLYAEHAFAVMGGYFVIYVLVTALSVPGAAVMTLLGGALFGFWRGLVLVSFASSLGATLACFASRYVLRDWVQGKLGDKLGTINRGVEKEGAFYLFTMRLIPIFPFFAINLLMGLTPMPLLRYYWVSQLGMLPGTMVYVNAGKELGQLSSLAGILSPSLLVSFALLGLFPLLTKKIMGVVQRHRKLPPQD</sequence>
<comment type="subcellular location">
    <subcellularLocation>
        <location evidence="1 6">Cell membrane</location>
        <topology evidence="1 6">Multi-pass membrane protein</topology>
    </subcellularLocation>
</comment>
<evidence type="ECO:0000256" key="2">
    <source>
        <dbReference type="ARBA" id="ARBA00022475"/>
    </source>
</evidence>
<keyword evidence="9" id="KW-1185">Reference proteome</keyword>
<keyword evidence="3 6" id="KW-0812">Transmembrane</keyword>
<keyword evidence="2 6" id="KW-1003">Cell membrane</keyword>
<dbReference type="PANTHER" id="PTHR12677">
    <property type="entry name" value="GOLGI APPARATUS MEMBRANE PROTEIN TVP38-RELATED"/>
    <property type="match status" value="1"/>
</dbReference>
<evidence type="ECO:0000313" key="8">
    <source>
        <dbReference type="EMBL" id="SKA79969.1"/>
    </source>
</evidence>
<dbReference type="PANTHER" id="PTHR12677:SF59">
    <property type="entry name" value="GOLGI APPARATUS MEMBRANE PROTEIN TVP38-RELATED"/>
    <property type="match status" value="1"/>
</dbReference>
<keyword evidence="5 6" id="KW-0472">Membrane</keyword>
<proteinExistence type="inferred from homology"/>
<gene>
    <name evidence="8" type="ORF">SAMN02745702_02596</name>
</gene>
<dbReference type="InterPro" id="IPR032816">
    <property type="entry name" value="VTT_dom"/>
</dbReference>
<evidence type="ECO:0000256" key="4">
    <source>
        <dbReference type="ARBA" id="ARBA00022989"/>
    </source>
</evidence>
<comment type="caution">
    <text evidence="6">Lacks conserved residue(s) required for the propagation of feature annotation.</text>
</comment>
<name>A0A1T4WRT3_9BACT</name>
<reference evidence="8 9" key="1">
    <citation type="submission" date="2017-02" db="EMBL/GenBank/DDBJ databases">
        <authorList>
            <person name="Peterson S.W."/>
        </authorList>
    </citation>
    <scope>NUCLEOTIDE SEQUENCE [LARGE SCALE GENOMIC DNA]</scope>
    <source>
        <strain evidence="8 9">DSM 18034</strain>
    </source>
</reference>
<dbReference type="Proteomes" id="UP000189733">
    <property type="component" value="Unassembled WGS sequence"/>
</dbReference>
<dbReference type="STRING" id="1121442.SAMN02745702_02596"/>
<feature type="transmembrane region" description="Helical" evidence="6">
    <location>
        <begin position="53"/>
        <end position="76"/>
    </location>
</feature>
<dbReference type="EMBL" id="FUYA01000010">
    <property type="protein sequence ID" value="SKA79969.1"/>
    <property type="molecule type" value="Genomic_DNA"/>
</dbReference>
<evidence type="ECO:0000259" key="7">
    <source>
        <dbReference type="Pfam" id="PF09335"/>
    </source>
</evidence>
<evidence type="ECO:0000256" key="1">
    <source>
        <dbReference type="ARBA" id="ARBA00004651"/>
    </source>
</evidence>
<dbReference type="OrthoDB" id="9779114at2"/>
<accession>A0A1T4WRT3</accession>
<feature type="transmembrane region" description="Helical" evidence="6">
    <location>
        <begin position="88"/>
        <end position="109"/>
    </location>
</feature>
<protein>
    <recommendedName>
        <fullName evidence="6">TVP38/TMEM64 family membrane protein</fullName>
    </recommendedName>
</protein>
<evidence type="ECO:0000256" key="3">
    <source>
        <dbReference type="ARBA" id="ARBA00022692"/>
    </source>
</evidence>
<dbReference type="GO" id="GO:0005886">
    <property type="term" value="C:plasma membrane"/>
    <property type="evidence" value="ECO:0007669"/>
    <property type="project" value="UniProtKB-SubCell"/>
</dbReference>
<evidence type="ECO:0000256" key="6">
    <source>
        <dbReference type="RuleBase" id="RU366058"/>
    </source>
</evidence>
<keyword evidence="4 6" id="KW-1133">Transmembrane helix</keyword>